<evidence type="ECO:0000313" key="7">
    <source>
        <dbReference type="EMBL" id="MDC8012051.1"/>
    </source>
</evidence>
<dbReference type="PANTHER" id="PTHR37481">
    <property type="entry name" value="LIPOPOLYSACCHARIDE EXPORT SYSTEM PROTEIN LPTC"/>
    <property type="match status" value="1"/>
</dbReference>
<evidence type="ECO:0000256" key="5">
    <source>
        <dbReference type="ARBA" id="ARBA00023136"/>
    </source>
</evidence>
<dbReference type="AlphaFoldDB" id="A0A9X3YGZ4"/>
<gene>
    <name evidence="7" type="primary">lptC</name>
    <name evidence="7" type="ORF">OD750_005775</name>
</gene>
<proteinExistence type="predicted"/>
<dbReference type="Gene3D" id="2.60.450.10">
    <property type="entry name" value="Lipopolysaccharide (LPS) transport protein A like domain"/>
    <property type="match status" value="1"/>
</dbReference>
<feature type="compositionally biased region" description="Polar residues" evidence="6">
    <location>
        <begin position="148"/>
        <end position="160"/>
    </location>
</feature>
<name>A0A9X3YGZ4_9GAMM</name>
<dbReference type="PANTHER" id="PTHR37481:SF1">
    <property type="entry name" value="LIPOPOLYSACCHARIDE EXPORT SYSTEM PROTEIN LPTC"/>
    <property type="match status" value="1"/>
</dbReference>
<sequence>MALTERPVLLVALLALGAIATQALVWLVRPTPEPPAFVGPPRSNYSLADFTLNSLDDQGRLSFTIVAPALARRNDDGSLWVDAPNFTITSNDGSENWKGVSDSAWVTKDGTKMLLAGKVQMHRDTEDPKRQAQVDTHDVTAWPKQNKLETQAPATITQPGSILRGTGMKADLNTHQLELLADVHATFAPKRKP</sequence>
<dbReference type="GO" id="GO:0015221">
    <property type="term" value="F:lipopolysaccharide transmembrane transporter activity"/>
    <property type="evidence" value="ECO:0007669"/>
    <property type="project" value="InterPro"/>
</dbReference>
<keyword evidence="8" id="KW-1185">Reference proteome</keyword>
<dbReference type="InterPro" id="IPR026265">
    <property type="entry name" value="LptC"/>
</dbReference>
<evidence type="ECO:0000256" key="2">
    <source>
        <dbReference type="ARBA" id="ARBA00022519"/>
    </source>
</evidence>
<dbReference type="NCBIfam" id="TIGR04409">
    <property type="entry name" value="LptC_YrbK"/>
    <property type="match status" value="1"/>
</dbReference>
<dbReference type="RefSeq" id="WP_263543312.1">
    <property type="nucleotide sequence ID" value="NZ_JAOVZO020000003.1"/>
</dbReference>
<dbReference type="Pfam" id="PF06835">
    <property type="entry name" value="LptC"/>
    <property type="match status" value="1"/>
</dbReference>
<feature type="compositionally biased region" description="Basic and acidic residues" evidence="6">
    <location>
        <begin position="124"/>
        <end position="138"/>
    </location>
</feature>
<keyword evidence="5" id="KW-0472">Membrane</keyword>
<dbReference type="InterPro" id="IPR052363">
    <property type="entry name" value="LPS_export_LptC"/>
</dbReference>
<accession>A0A9X3YGZ4</accession>
<evidence type="ECO:0000256" key="6">
    <source>
        <dbReference type="SAM" id="MobiDB-lite"/>
    </source>
</evidence>
<evidence type="ECO:0000313" key="8">
    <source>
        <dbReference type="Proteomes" id="UP001139971"/>
    </source>
</evidence>
<dbReference type="InterPro" id="IPR010664">
    <property type="entry name" value="LipoPS_assembly_LptC-rel"/>
</dbReference>
<keyword evidence="1" id="KW-1003">Cell membrane</keyword>
<protein>
    <submittedName>
        <fullName evidence="7">LPS export ABC transporter periplasmic protein LptC</fullName>
    </submittedName>
</protein>
<dbReference type="EMBL" id="JAOVZO020000003">
    <property type="protein sequence ID" value="MDC8012051.1"/>
    <property type="molecule type" value="Genomic_DNA"/>
</dbReference>
<evidence type="ECO:0000256" key="4">
    <source>
        <dbReference type="ARBA" id="ARBA00022989"/>
    </source>
</evidence>
<dbReference type="Proteomes" id="UP001139971">
    <property type="component" value="Unassembled WGS sequence"/>
</dbReference>
<keyword evidence="4" id="KW-1133">Transmembrane helix</keyword>
<dbReference type="GO" id="GO:0005886">
    <property type="term" value="C:plasma membrane"/>
    <property type="evidence" value="ECO:0007669"/>
    <property type="project" value="InterPro"/>
</dbReference>
<keyword evidence="3" id="KW-0812">Transmembrane</keyword>
<organism evidence="7 8">
    <name type="scientific">Tahibacter soli</name>
    <dbReference type="NCBI Taxonomy" id="2983605"/>
    <lineage>
        <taxon>Bacteria</taxon>
        <taxon>Pseudomonadati</taxon>
        <taxon>Pseudomonadota</taxon>
        <taxon>Gammaproteobacteria</taxon>
        <taxon>Lysobacterales</taxon>
        <taxon>Rhodanobacteraceae</taxon>
        <taxon>Tahibacter</taxon>
    </lineage>
</organism>
<feature type="region of interest" description="Disordered" evidence="6">
    <location>
        <begin position="124"/>
        <end position="160"/>
    </location>
</feature>
<dbReference type="GO" id="GO:0030288">
    <property type="term" value="C:outer membrane-bounded periplasmic space"/>
    <property type="evidence" value="ECO:0007669"/>
    <property type="project" value="TreeGrafter"/>
</dbReference>
<comment type="caution">
    <text evidence="7">The sequence shown here is derived from an EMBL/GenBank/DDBJ whole genome shotgun (WGS) entry which is preliminary data.</text>
</comment>
<reference evidence="7" key="1">
    <citation type="submission" date="2023-02" db="EMBL/GenBank/DDBJ databases">
        <title>Tahibacter soli sp. nov. isolated from soil.</title>
        <authorList>
            <person name="Baek J.H."/>
            <person name="Lee J.K."/>
            <person name="Choi D.G."/>
            <person name="Jeon C.O."/>
        </authorList>
    </citation>
    <scope>NUCLEOTIDE SEQUENCE</scope>
    <source>
        <strain evidence="7">BL</strain>
    </source>
</reference>
<evidence type="ECO:0000256" key="1">
    <source>
        <dbReference type="ARBA" id="ARBA00022475"/>
    </source>
</evidence>
<dbReference type="GO" id="GO:0017089">
    <property type="term" value="F:glycolipid transfer activity"/>
    <property type="evidence" value="ECO:0007669"/>
    <property type="project" value="TreeGrafter"/>
</dbReference>
<keyword evidence="2" id="KW-0997">Cell inner membrane</keyword>
<evidence type="ECO:0000256" key="3">
    <source>
        <dbReference type="ARBA" id="ARBA00022692"/>
    </source>
</evidence>